<evidence type="ECO:0000313" key="2">
    <source>
        <dbReference type="Proteomes" id="UP000198977"/>
    </source>
</evidence>
<dbReference type="RefSeq" id="WP_245766221.1">
    <property type="nucleotide sequence ID" value="NZ_FOMW01000001.1"/>
</dbReference>
<protein>
    <submittedName>
        <fullName evidence="1">Uncharacterized protein</fullName>
    </submittedName>
</protein>
<sequence length="183" mass="20337">MAPRRQALNPGNYQGFFHNFKFIDMVRLLRRKAKHRGCRYLKFPEQYAMSIASNQSTNGHSDPLSLRVRIYLRKTAGSATPITYQALAAALSLSPPNTIQQLTDALEKLIHEDAEASRPLIAALVVSKARGGLPAPGFFDCARQMGRFDGDASGPEASIFHSKEFVEAVDFWRMAEAQHETDG</sequence>
<organism evidence="1 2">
    <name type="scientific">Sulfitobacter brevis</name>
    <dbReference type="NCBI Taxonomy" id="74348"/>
    <lineage>
        <taxon>Bacteria</taxon>
        <taxon>Pseudomonadati</taxon>
        <taxon>Pseudomonadota</taxon>
        <taxon>Alphaproteobacteria</taxon>
        <taxon>Rhodobacterales</taxon>
        <taxon>Roseobacteraceae</taxon>
        <taxon>Sulfitobacter</taxon>
    </lineage>
</organism>
<dbReference type="Proteomes" id="UP000198977">
    <property type="component" value="Unassembled WGS sequence"/>
</dbReference>
<accession>A0A1I1STH6</accession>
<reference evidence="1 2" key="1">
    <citation type="submission" date="2016-10" db="EMBL/GenBank/DDBJ databases">
        <authorList>
            <person name="de Groot N.N."/>
        </authorList>
    </citation>
    <scope>NUCLEOTIDE SEQUENCE [LARGE SCALE GENOMIC DNA]</scope>
    <source>
        <strain evidence="1 2">DSM 11443</strain>
    </source>
</reference>
<gene>
    <name evidence="1" type="ORF">SAMN04488523_101155</name>
</gene>
<name>A0A1I1STH6_9RHOB</name>
<evidence type="ECO:0000313" key="1">
    <source>
        <dbReference type="EMBL" id="SFD49819.1"/>
    </source>
</evidence>
<keyword evidence="2" id="KW-1185">Reference proteome</keyword>
<dbReference type="EMBL" id="FOMW01000001">
    <property type="protein sequence ID" value="SFD49819.1"/>
    <property type="molecule type" value="Genomic_DNA"/>
</dbReference>
<dbReference type="STRING" id="74348.SAMN04488523_101155"/>
<proteinExistence type="predicted"/>
<dbReference type="AlphaFoldDB" id="A0A1I1STH6"/>